<accession>A0A6L2JQ36</accession>
<dbReference type="GO" id="GO:0005975">
    <property type="term" value="P:carbohydrate metabolic process"/>
    <property type="evidence" value="ECO:0007669"/>
    <property type="project" value="InterPro"/>
</dbReference>
<protein>
    <submittedName>
        <fullName evidence="10">Probable polygalacturonase At3g15720</fullName>
    </submittedName>
</protein>
<dbReference type="GO" id="GO:0004650">
    <property type="term" value="F:polygalacturonase activity"/>
    <property type="evidence" value="ECO:0007669"/>
    <property type="project" value="InterPro"/>
</dbReference>
<keyword evidence="5 9" id="KW-0378">Hydrolase</keyword>
<comment type="similarity">
    <text evidence="2 9">Belongs to the glycosyl hydrolase 28 family.</text>
</comment>
<keyword evidence="7" id="KW-0961">Cell wall biogenesis/degradation</keyword>
<keyword evidence="4" id="KW-0964">Secreted</keyword>
<evidence type="ECO:0000256" key="3">
    <source>
        <dbReference type="ARBA" id="ARBA00022512"/>
    </source>
</evidence>
<comment type="subcellular location">
    <subcellularLocation>
        <location evidence="1">Secreted</location>
        <location evidence="1">Cell wall</location>
    </subcellularLocation>
</comment>
<evidence type="ECO:0000256" key="5">
    <source>
        <dbReference type="ARBA" id="ARBA00022801"/>
    </source>
</evidence>
<dbReference type="GO" id="GO:0071555">
    <property type="term" value="P:cell wall organization"/>
    <property type="evidence" value="ECO:0007669"/>
    <property type="project" value="UniProtKB-KW"/>
</dbReference>
<dbReference type="InterPro" id="IPR012334">
    <property type="entry name" value="Pectin_lyas_fold"/>
</dbReference>
<gene>
    <name evidence="10" type="ORF">Tci_010888</name>
</gene>
<keyword evidence="3" id="KW-0134">Cell wall</keyword>
<dbReference type="PANTHER" id="PTHR31375">
    <property type="match status" value="1"/>
</dbReference>
<evidence type="ECO:0000256" key="6">
    <source>
        <dbReference type="ARBA" id="ARBA00023295"/>
    </source>
</evidence>
<dbReference type="SUPFAM" id="SSF51126">
    <property type="entry name" value="Pectin lyase-like"/>
    <property type="match status" value="1"/>
</dbReference>
<name>A0A6L2JQ36_TANCI</name>
<dbReference type="AlphaFoldDB" id="A0A6L2JQ36"/>
<dbReference type="InterPro" id="IPR000743">
    <property type="entry name" value="Glyco_hydro_28"/>
</dbReference>
<comment type="caution">
    <text evidence="10">The sequence shown here is derived from an EMBL/GenBank/DDBJ whole genome shotgun (WGS) entry which is preliminary data.</text>
</comment>
<proteinExistence type="inferred from homology"/>
<reference evidence="10" key="1">
    <citation type="journal article" date="2019" name="Sci. Rep.">
        <title>Draft genome of Tanacetum cinerariifolium, the natural source of mosquito coil.</title>
        <authorList>
            <person name="Yamashiro T."/>
            <person name="Shiraishi A."/>
            <person name="Satake H."/>
            <person name="Nakayama K."/>
        </authorList>
    </citation>
    <scope>NUCLEOTIDE SEQUENCE</scope>
</reference>
<dbReference type="EMBL" id="BKCJ010001109">
    <property type="protein sequence ID" value="GEU38910.1"/>
    <property type="molecule type" value="Genomic_DNA"/>
</dbReference>
<dbReference type="Gene3D" id="2.160.20.10">
    <property type="entry name" value="Single-stranded right-handed beta-helix, Pectin lyase-like"/>
    <property type="match status" value="2"/>
</dbReference>
<dbReference type="PROSITE" id="PS00502">
    <property type="entry name" value="POLYGALACTURONASE"/>
    <property type="match status" value="1"/>
</dbReference>
<dbReference type="Pfam" id="PF00295">
    <property type="entry name" value="Glyco_hydro_28"/>
    <property type="match status" value="2"/>
</dbReference>
<organism evidence="10">
    <name type="scientific">Tanacetum cinerariifolium</name>
    <name type="common">Dalmatian daisy</name>
    <name type="synonym">Chrysanthemum cinerariifolium</name>
    <dbReference type="NCBI Taxonomy" id="118510"/>
    <lineage>
        <taxon>Eukaryota</taxon>
        <taxon>Viridiplantae</taxon>
        <taxon>Streptophyta</taxon>
        <taxon>Embryophyta</taxon>
        <taxon>Tracheophyta</taxon>
        <taxon>Spermatophyta</taxon>
        <taxon>Magnoliopsida</taxon>
        <taxon>eudicotyledons</taxon>
        <taxon>Gunneridae</taxon>
        <taxon>Pentapetalae</taxon>
        <taxon>asterids</taxon>
        <taxon>campanulids</taxon>
        <taxon>Asterales</taxon>
        <taxon>Asteraceae</taxon>
        <taxon>Asteroideae</taxon>
        <taxon>Anthemideae</taxon>
        <taxon>Anthemidinae</taxon>
        <taxon>Tanacetum</taxon>
    </lineage>
</organism>
<dbReference type="InterPro" id="IPR011050">
    <property type="entry name" value="Pectin_lyase_fold/virulence"/>
</dbReference>
<sequence>MTAIKKPCKQKKVTTEMGIQTTLSANTFNVTSYGAVGDGNTDDSQAFIKAWTDLCGDDSQYPQLIIPPDMTFLLSPVSFNGPCKSSTVHIQLLGSIIAPKTRDGWKDCVKTRFWIYFTSVSGLTIDGTGTLDGQGSIWWDKQKARKYPEELRSKSDDCVAINGGIYDINVTRVFCGPGHGISIGSLGENGGNDTVELVRVQNCTFTGTENGLRIKTVPGGTGYARRITFQDINLYDVKNPIIIDQHYCSNSENSECPAPPSEPAVQVSDVTYININGTSASKQAITFSCSEKFNCTGINTNEVGIFGEDNFAYCKNAQGNFVATTPYVNCN</sequence>
<evidence type="ECO:0000256" key="8">
    <source>
        <dbReference type="PROSITE-ProRule" id="PRU10052"/>
    </source>
</evidence>
<evidence type="ECO:0000256" key="4">
    <source>
        <dbReference type="ARBA" id="ARBA00022525"/>
    </source>
</evidence>
<feature type="active site" evidence="8">
    <location>
        <position position="179"/>
    </location>
</feature>
<keyword evidence="6 9" id="KW-0326">Glycosidase</keyword>
<evidence type="ECO:0000256" key="7">
    <source>
        <dbReference type="ARBA" id="ARBA00023316"/>
    </source>
</evidence>
<evidence type="ECO:0000256" key="9">
    <source>
        <dbReference type="RuleBase" id="RU361169"/>
    </source>
</evidence>
<evidence type="ECO:0000256" key="1">
    <source>
        <dbReference type="ARBA" id="ARBA00004191"/>
    </source>
</evidence>
<evidence type="ECO:0000313" key="10">
    <source>
        <dbReference type="EMBL" id="GEU38910.1"/>
    </source>
</evidence>
<evidence type="ECO:0000256" key="2">
    <source>
        <dbReference type="ARBA" id="ARBA00008834"/>
    </source>
</evidence>